<reference evidence="1" key="1">
    <citation type="journal article" date="2020" name="New Phytol.">
        <title>Comparative genomics reveals dynamic genome evolution in host specialist ectomycorrhizal fungi.</title>
        <authorList>
            <person name="Lofgren L.A."/>
            <person name="Nguyen N.H."/>
            <person name="Vilgalys R."/>
            <person name="Ruytinx J."/>
            <person name="Liao H.L."/>
            <person name="Branco S."/>
            <person name="Kuo A."/>
            <person name="LaButti K."/>
            <person name="Lipzen A."/>
            <person name="Andreopoulos W."/>
            <person name="Pangilinan J."/>
            <person name="Riley R."/>
            <person name="Hundley H."/>
            <person name="Na H."/>
            <person name="Barry K."/>
            <person name="Grigoriev I.V."/>
            <person name="Stajich J.E."/>
            <person name="Kennedy P.G."/>
        </authorList>
    </citation>
    <scope>NUCLEOTIDE SEQUENCE</scope>
    <source>
        <strain evidence="1">MN1</strain>
    </source>
</reference>
<dbReference type="Proteomes" id="UP000807769">
    <property type="component" value="Unassembled WGS sequence"/>
</dbReference>
<gene>
    <name evidence="1" type="ORF">BJ212DRAFT_1303201</name>
</gene>
<protein>
    <submittedName>
        <fullName evidence="1">Uncharacterized protein</fullName>
    </submittedName>
</protein>
<accession>A0A9P7J8C3</accession>
<dbReference type="EMBL" id="JABBWG010000040">
    <property type="protein sequence ID" value="KAG1808011.1"/>
    <property type="molecule type" value="Genomic_DNA"/>
</dbReference>
<dbReference type="AlphaFoldDB" id="A0A9P7J8C3"/>
<proteinExistence type="predicted"/>
<evidence type="ECO:0000313" key="2">
    <source>
        <dbReference type="Proteomes" id="UP000807769"/>
    </source>
</evidence>
<dbReference type="GeneID" id="64627399"/>
<sequence>MPRRSQNEQCPCLKRADKIEFDSKKLKIFNCVVTQFGDFIRNNSESLMNGITTRRRIVYHFDTFGAKTTVFVEARLHIRSNEDRSNVVALVIAGYDGQGFLQHRSSHQVFEPTACDWSNIMLCDGSTKPCNFSMGVVRGSRFCAAGGLALDGFSSKPAARPFIHSLCPIYKTIFNLLVVAYVTSLKVFYDHLLPESRDTQEKSSDR</sequence>
<organism evidence="1 2">
    <name type="scientific">Suillus subaureus</name>
    <dbReference type="NCBI Taxonomy" id="48587"/>
    <lineage>
        <taxon>Eukaryota</taxon>
        <taxon>Fungi</taxon>
        <taxon>Dikarya</taxon>
        <taxon>Basidiomycota</taxon>
        <taxon>Agaricomycotina</taxon>
        <taxon>Agaricomycetes</taxon>
        <taxon>Agaricomycetidae</taxon>
        <taxon>Boletales</taxon>
        <taxon>Suillineae</taxon>
        <taxon>Suillaceae</taxon>
        <taxon>Suillus</taxon>
    </lineage>
</organism>
<comment type="caution">
    <text evidence="1">The sequence shown here is derived from an EMBL/GenBank/DDBJ whole genome shotgun (WGS) entry which is preliminary data.</text>
</comment>
<keyword evidence="2" id="KW-1185">Reference proteome</keyword>
<dbReference type="OrthoDB" id="5418029at2759"/>
<dbReference type="RefSeq" id="XP_041188396.1">
    <property type="nucleotide sequence ID" value="XM_041333382.1"/>
</dbReference>
<evidence type="ECO:0000313" key="1">
    <source>
        <dbReference type="EMBL" id="KAG1808011.1"/>
    </source>
</evidence>
<name>A0A9P7J8C3_9AGAM</name>